<feature type="region of interest" description="Disordered" evidence="1">
    <location>
        <begin position="128"/>
        <end position="156"/>
    </location>
</feature>
<dbReference type="GO" id="GO:0004721">
    <property type="term" value="F:phosphoprotein phosphatase activity"/>
    <property type="evidence" value="ECO:0007669"/>
    <property type="project" value="TreeGrafter"/>
</dbReference>
<dbReference type="AlphaFoldDB" id="A0A1E4SCM1"/>
<feature type="transmembrane region" description="Helical" evidence="2">
    <location>
        <begin position="12"/>
        <end position="29"/>
    </location>
</feature>
<dbReference type="EMBL" id="KV453915">
    <property type="protein sequence ID" value="ODV77264.1"/>
    <property type="molecule type" value="Genomic_DNA"/>
</dbReference>
<protein>
    <submittedName>
        <fullName evidence="4">Metallo-dependent phosphatase</fullName>
    </submittedName>
</protein>
<dbReference type="InterPro" id="IPR029052">
    <property type="entry name" value="Metallo-depent_PP-like"/>
</dbReference>
<dbReference type="GeneID" id="30982480"/>
<dbReference type="Proteomes" id="UP000094285">
    <property type="component" value="Unassembled WGS sequence"/>
</dbReference>
<gene>
    <name evidence="4" type="ORF">CANTADRAFT_302676</name>
</gene>
<reference evidence="5" key="1">
    <citation type="submission" date="2016-05" db="EMBL/GenBank/DDBJ databases">
        <title>Comparative genomics of biotechnologically important yeasts.</title>
        <authorList>
            <consortium name="DOE Joint Genome Institute"/>
            <person name="Riley R."/>
            <person name="Haridas S."/>
            <person name="Wolfe K.H."/>
            <person name="Lopes M.R."/>
            <person name="Hittinger C.T."/>
            <person name="Goker M."/>
            <person name="Salamov A."/>
            <person name="Wisecaver J."/>
            <person name="Long T.M."/>
            <person name="Aerts A.L."/>
            <person name="Barry K."/>
            <person name="Choi C."/>
            <person name="Clum A."/>
            <person name="Coughlan A.Y."/>
            <person name="Deshpande S."/>
            <person name="Douglass A.P."/>
            <person name="Hanson S.J."/>
            <person name="Klenk H.-P."/>
            <person name="Labutti K."/>
            <person name="Lapidus A."/>
            <person name="Lindquist E."/>
            <person name="Lipzen A."/>
            <person name="Meier-Kolthoff J.P."/>
            <person name="Ohm R.A."/>
            <person name="Otillar R.P."/>
            <person name="Pangilinan J."/>
            <person name="Peng Y."/>
            <person name="Rokas A."/>
            <person name="Rosa C.A."/>
            <person name="Scheuner C."/>
            <person name="Sibirny A.A."/>
            <person name="Slot J.C."/>
            <person name="Stielow J.B."/>
            <person name="Sun H."/>
            <person name="Kurtzman C.P."/>
            <person name="Blackwell M."/>
            <person name="Grigoriev I.V."/>
            <person name="Jeffries T.W."/>
        </authorList>
    </citation>
    <scope>NUCLEOTIDE SEQUENCE [LARGE SCALE GENOMIC DNA]</scope>
    <source>
        <strain evidence="5">NRRL Y-17324</strain>
    </source>
</reference>
<evidence type="ECO:0000256" key="2">
    <source>
        <dbReference type="SAM" id="Phobius"/>
    </source>
</evidence>
<dbReference type="GO" id="GO:0005737">
    <property type="term" value="C:cytoplasm"/>
    <property type="evidence" value="ECO:0007669"/>
    <property type="project" value="TreeGrafter"/>
</dbReference>
<dbReference type="CDD" id="cd07383">
    <property type="entry name" value="MPP_Dcr2"/>
    <property type="match status" value="1"/>
</dbReference>
<keyword evidence="2" id="KW-0472">Membrane</keyword>
<keyword evidence="2" id="KW-1133">Transmembrane helix</keyword>
<sequence length="709" mass="79408">MMGLPKRWIRQLTYVFSLLGAAFLLVLFANKHDVINVDKIFPQALTSLTPSFFQPPSDLYIIDIAIGNCYKVKGDGKRCGVPKAVDGRLGNLFDTGGWFRIDKDLGLGTSWTKKQYFSYKRVNSQVLSGRITPSEKPSEKADSKGKRDKTGKETSQDVIVDIAISNPTSDSRIKGNRKIPEHILDEFHATREFNDADLQRLREEGQKNSGKKTEALTVDKDKAASNKINEINKKIEKEQKEKAEKEKAEKEKAEKEKEEKKNQAKRTVETDRFKLERMMYIPTDEEIKEAGWVAKSNGIWVKYGKASPENAITGIDILFGEDAVDPRPNWRLIERSPLLDTLAPSGKSAYLTIRRGPRVDYSKYLLPLKLNKGKFKILQVADLHFSTGVGNCRDPSPADTKKGCEADPRTLRFLESVLDIEKPDLVVLTGDQVFGQEAPDAETAVFKALNPFVSRKIPFAVTLGNHDDEGSLSRSESMALSANLPYSIAAMGPEEVDGVGNYIATVEDPSNGHSIYLYFLDTHKYSQNPKVTPGYDWIKESQLKWLEREDAALKKDAFFYSKKHLSNSKKDLSMAFFHIPLPEYRNTNRPFVGKNPEGVTAPKYNSGARKVLGSLGVSVVSVGHDHCNDYCLQDVVNEETSEENKMWLCYGGGSGEGGYGGYGGYIRRMRVFELDPLVGNIRSWKRAENDPEQVFDDQVLVSEGTVANI</sequence>
<dbReference type="PANTHER" id="PTHR32440">
    <property type="entry name" value="PHOSPHATASE DCR2-RELATED-RELATED"/>
    <property type="match status" value="1"/>
</dbReference>
<dbReference type="STRING" id="984487.A0A1E4SCM1"/>
<organism evidence="4 5">
    <name type="scientific">Suhomyces tanzawaensis NRRL Y-17324</name>
    <dbReference type="NCBI Taxonomy" id="984487"/>
    <lineage>
        <taxon>Eukaryota</taxon>
        <taxon>Fungi</taxon>
        <taxon>Dikarya</taxon>
        <taxon>Ascomycota</taxon>
        <taxon>Saccharomycotina</taxon>
        <taxon>Pichiomycetes</taxon>
        <taxon>Debaryomycetaceae</taxon>
        <taxon>Suhomyces</taxon>
    </lineage>
</organism>
<evidence type="ECO:0000259" key="3">
    <source>
        <dbReference type="Pfam" id="PF00149"/>
    </source>
</evidence>
<accession>A0A1E4SCM1</accession>
<dbReference type="PANTHER" id="PTHR32440:SF0">
    <property type="entry name" value="PHOSPHATASE DCR2-RELATED"/>
    <property type="match status" value="1"/>
</dbReference>
<feature type="domain" description="Calcineurin-like phosphoesterase" evidence="3">
    <location>
        <begin position="375"/>
        <end position="627"/>
    </location>
</feature>
<dbReference type="SUPFAM" id="SSF56300">
    <property type="entry name" value="Metallo-dependent phosphatases"/>
    <property type="match status" value="1"/>
</dbReference>
<proteinExistence type="predicted"/>
<keyword evidence="2" id="KW-0812">Transmembrane</keyword>
<evidence type="ECO:0000313" key="4">
    <source>
        <dbReference type="EMBL" id="ODV77264.1"/>
    </source>
</evidence>
<feature type="compositionally biased region" description="Basic and acidic residues" evidence="1">
    <location>
        <begin position="136"/>
        <end position="155"/>
    </location>
</feature>
<dbReference type="OrthoDB" id="783096at2759"/>
<feature type="region of interest" description="Disordered" evidence="1">
    <location>
        <begin position="238"/>
        <end position="266"/>
    </location>
</feature>
<dbReference type="RefSeq" id="XP_020062386.1">
    <property type="nucleotide sequence ID" value="XM_020208343.1"/>
</dbReference>
<name>A0A1E4SCM1_9ASCO</name>
<evidence type="ECO:0000313" key="5">
    <source>
        <dbReference type="Proteomes" id="UP000094285"/>
    </source>
</evidence>
<dbReference type="Gene3D" id="3.60.21.10">
    <property type="match status" value="1"/>
</dbReference>
<evidence type="ECO:0000256" key="1">
    <source>
        <dbReference type="SAM" id="MobiDB-lite"/>
    </source>
</evidence>
<dbReference type="InterPro" id="IPR004843">
    <property type="entry name" value="Calcineurin-like_PHP"/>
</dbReference>
<keyword evidence="5" id="KW-1185">Reference proteome</keyword>
<dbReference type="Pfam" id="PF00149">
    <property type="entry name" value="Metallophos"/>
    <property type="match status" value="1"/>
</dbReference>